<evidence type="ECO:0000256" key="1">
    <source>
        <dbReference type="SAM" id="MobiDB-lite"/>
    </source>
</evidence>
<dbReference type="EMBL" id="JACGWJ010000010">
    <property type="protein sequence ID" value="KAL0392869.1"/>
    <property type="molecule type" value="Genomic_DNA"/>
</dbReference>
<name>A0AAW2SL78_SESRA</name>
<evidence type="ECO:0000313" key="2">
    <source>
        <dbReference type="EMBL" id="KAL0392869.1"/>
    </source>
</evidence>
<organism evidence="2">
    <name type="scientific">Sesamum radiatum</name>
    <name type="common">Black benniseed</name>
    <dbReference type="NCBI Taxonomy" id="300843"/>
    <lineage>
        <taxon>Eukaryota</taxon>
        <taxon>Viridiplantae</taxon>
        <taxon>Streptophyta</taxon>
        <taxon>Embryophyta</taxon>
        <taxon>Tracheophyta</taxon>
        <taxon>Spermatophyta</taxon>
        <taxon>Magnoliopsida</taxon>
        <taxon>eudicotyledons</taxon>
        <taxon>Gunneridae</taxon>
        <taxon>Pentapetalae</taxon>
        <taxon>asterids</taxon>
        <taxon>lamiids</taxon>
        <taxon>Lamiales</taxon>
        <taxon>Pedaliaceae</taxon>
        <taxon>Sesamum</taxon>
    </lineage>
</organism>
<protein>
    <submittedName>
        <fullName evidence="2">Uncharacterized protein</fullName>
    </submittedName>
</protein>
<accession>A0AAW2SL78</accession>
<reference evidence="2" key="1">
    <citation type="submission" date="2020-06" db="EMBL/GenBank/DDBJ databases">
        <authorList>
            <person name="Li T."/>
            <person name="Hu X."/>
            <person name="Zhang T."/>
            <person name="Song X."/>
            <person name="Zhang H."/>
            <person name="Dai N."/>
            <person name="Sheng W."/>
            <person name="Hou X."/>
            <person name="Wei L."/>
        </authorList>
    </citation>
    <scope>NUCLEOTIDE SEQUENCE</scope>
    <source>
        <strain evidence="2">G02</strain>
        <tissue evidence="2">Leaf</tissue>
    </source>
</reference>
<feature type="region of interest" description="Disordered" evidence="1">
    <location>
        <begin position="103"/>
        <end position="132"/>
    </location>
</feature>
<reference evidence="2" key="2">
    <citation type="journal article" date="2024" name="Plant">
        <title>Genomic evolution and insights into agronomic trait innovations of Sesamum species.</title>
        <authorList>
            <person name="Miao H."/>
            <person name="Wang L."/>
            <person name="Qu L."/>
            <person name="Liu H."/>
            <person name="Sun Y."/>
            <person name="Le M."/>
            <person name="Wang Q."/>
            <person name="Wei S."/>
            <person name="Zheng Y."/>
            <person name="Lin W."/>
            <person name="Duan Y."/>
            <person name="Cao H."/>
            <person name="Xiong S."/>
            <person name="Wang X."/>
            <person name="Wei L."/>
            <person name="Li C."/>
            <person name="Ma Q."/>
            <person name="Ju M."/>
            <person name="Zhao R."/>
            <person name="Li G."/>
            <person name="Mu C."/>
            <person name="Tian Q."/>
            <person name="Mei H."/>
            <person name="Zhang T."/>
            <person name="Gao T."/>
            <person name="Zhang H."/>
        </authorList>
    </citation>
    <scope>NUCLEOTIDE SEQUENCE</scope>
    <source>
        <strain evidence="2">G02</strain>
    </source>
</reference>
<dbReference type="AlphaFoldDB" id="A0AAW2SL78"/>
<gene>
    <name evidence="2" type="ORF">Sradi_2509700</name>
</gene>
<feature type="compositionally biased region" description="Pro residues" evidence="1">
    <location>
        <begin position="111"/>
        <end position="132"/>
    </location>
</feature>
<sequence>MPGWREFIEAIFGSFDDIEPECMVDEFNKQQQTGSVRESLETFKELKPYMMIFYSHFPDSYFTACFMSGLKEEIRANRRFLTTAELKARRDKNLCYNYEKSSANTFSSRPLPHPRPLQNPRPRPPSRGFPKPPLPCRHLLRATLGSAKALAGGRTVPEVETLVLTSSIFIGFLSRLNVIMPLNGS</sequence>
<proteinExistence type="predicted"/>
<comment type="caution">
    <text evidence="2">The sequence shown here is derived from an EMBL/GenBank/DDBJ whole genome shotgun (WGS) entry which is preliminary data.</text>
</comment>